<dbReference type="EMBL" id="BTSX01000004">
    <property type="protein sequence ID" value="GMS92589.1"/>
    <property type="molecule type" value="Genomic_DNA"/>
</dbReference>
<feature type="non-terminal residue" evidence="1">
    <location>
        <position position="1"/>
    </location>
</feature>
<dbReference type="Proteomes" id="UP001432027">
    <property type="component" value="Unassembled WGS sequence"/>
</dbReference>
<accession>A0AAV5TFY5</accession>
<organism evidence="1 2">
    <name type="scientific">Pristionchus entomophagus</name>
    <dbReference type="NCBI Taxonomy" id="358040"/>
    <lineage>
        <taxon>Eukaryota</taxon>
        <taxon>Metazoa</taxon>
        <taxon>Ecdysozoa</taxon>
        <taxon>Nematoda</taxon>
        <taxon>Chromadorea</taxon>
        <taxon>Rhabditida</taxon>
        <taxon>Rhabditina</taxon>
        <taxon>Diplogasteromorpha</taxon>
        <taxon>Diplogasteroidea</taxon>
        <taxon>Neodiplogasteridae</taxon>
        <taxon>Pristionchus</taxon>
    </lineage>
</organism>
<evidence type="ECO:0000313" key="1">
    <source>
        <dbReference type="EMBL" id="GMS92589.1"/>
    </source>
</evidence>
<feature type="non-terminal residue" evidence="1">
    <location>
        <position position="189"/>
    </location>
</feature>
<comment type="caution">
    <text evidence="1">The sequence shown here is derived from an EMBL/GenBank/DDBJ whole genome shotgun (WGS) entry which is preliminary data.</text>
</comment>
<protein>
    <submittedName>
        <fullName evidence="1">Uncharacterized protein</fullName>
    </submittedName>
</protein>
<reference evidence="1" key="1">
    <citation type="submission" date="2023-10" db="EMBL/GenBank/DDBJ databases">
        <title>Genome assembly of Pristionchus species.</title>
        <authorList>
            <person name="Yoshida K."/>
            <person name="Sommer R.J."/>
        </authorList>
    </citation>
    <scope>NUCLEOTIDE SEQUENCE</scope>
    <source>
        <strain evidence="1">RS0144</strain>
    </source>
</reference>
<evidence type="ECO:0000313" key="2">
    <source>
        <dbReference type="Proteomes" id="UP001432027"/>
    </source>
</evidence>
<dbReference type="AlphaFoldDB" id="A0AAV5TFY5"/>
<sequence>VLHQNSKASNKDGENIDTYLYSSEYFCTDTRLLMSSIASTTRLILCESSATDAIAASESSSTATSASGEHLLAGLVEFRLHRLRKRRLEGVYALALLRPGHGTDPEHGPDLVASGSCLRRHRRLDLVHSLFHLLPSLPSFALVLGKGRLHLRRFVLHQGANALLLRLPAEAAVVERLLDGFLGRRGRLL</sequence>
<name>A0AAV5TFY5_9BILA</name>
<proteinExistence type="predicted"/>
<keyword evidence="2" id="KW-1185">Reference proteome</keyword>
<gene>
    <name evidence="1" type="ORF">PENTCL1PPCAC_14764</name>
</gene>